<dbReference type="STRING" id="1754190.A0A1Y2BCB4"/>
<dbReference type="Pfam" id="PF25462">
    <property type="entry name" value="Beta-barrel_INTS6"/>
    <property type="match status" value="1"/>
</dbReference>
<feature type="compositionally biased region" description="Low complexity" evidence="1">
    <location>
        <begin position="600"/>
        <end position="616"/>
    </location>
</feature>
<gene>
    <name evidence="4" type="ORF">LY90DRAFT_673526</name>
</gene>
<feature type="region of interest" description="Disordered" evidence="1">
    <location>
        <begin position="593"/>
        <end position="616"/>
    </location>
</feature>
<organism evidence="4 5">
    <name type="scientific">Neocallimastix californiae</name>
    <dbReference type="NCBI Taxonomy" id="1754190"/>
    <lineage>
        <taxon>Eukaryota</taxon>
        <taxon>Fungi</taxon>
        <taxon>Fungi incertae sedis</taxon>
        <taxon>Chytridiomycota</taxon>
        <taxon>Chytridiomycota incertae sedis</taxon>
        <taxon>Neocallimastigomycetes</taxon>
        <taxon>Neocallimastigales</taxon>
        <taxon>Neocallimastigaceae</taxon>
        <taxon>Neocallimastix</taxon>
    </lineage>
</organism>
<dbReference type="OrthoDB" id="17307at2759"/>
<feature type="non-terminal residue" evidence="4">
    <location>
        <position position="1"/>
    </location>
</feature>
<evidence type="ECO:0000313" key="4">
    <source>
        <dbReference type="EMBL" id="ORY32346.1"/>
    </source>
</evidence>
<dbReference type="GO" id="GO:0032039">
    <property type="term" value="C:integrator complex"/>
    <property type="evidence" value="ECO:0007669"/>
    <property type="project" value="TreeGrafter"/>
</dbReference>
<dbReference type="AlphaFoldDB" id="A0A1Y2BCB4"/>
<dbReference type="SUPFAM" id="SSF53300">
    <property type="entry name" value="vWA-like"/>
    <property type="match status" value="1"/>
</dbReference>
<dbReference type="Gene3D" id="3.40.50.410">
    <property type="entry name" value="von Willebrand factor, type A domain"/>
    <property type="match status" value="1"/>
</dbReference>
<protein>
    <submittedName>
        <fullName evidence="4">Uncharacterized protein</fullName>
    </submittedName>
</protein>
<feature type="domain" description="VWFA" evidence="2">
    <location>
        <begin position="4"/>
        <end position="132"/>
    </location>
</feature>
<keyword evidence="5" id="KW-1185">Reference proteome</keyword>
<evidence type="ECO:0000259" key="3">
    <source>
        <dbReference type="Pfam" id="PF25462"/>
    </source>
</evidence>
<feature type="compositionally biased region" description="Acidic residues" evidence="1">
    <location>
        <begin position="769"/>
        <end position="785"/>
    </location>
</feature>
<reference evidence="4 5" key="1">
    <citation type="submission" date="2016-08" db="EMBL/GenBank/DDBJ databases">
        <title>A Parts List for Fungal Cellulosomes Revealed by Comparative Genomics.</title>
        <authorList>
            <consortium name="DOE Joint Genome Institute"/>
            <person name="Haitjema C.H."/>
            <person name="Gilmore S.P."/>
            <person name="Henske J.K."/>
            <person name="Solomon K.V."/>
            <person name="De Groot R."/>
            <person name="Kuo A."/>
            <person name="Mondo S.J."/>
            <person name="Salamov A.A."/>
            <person name="Labutti K."/>
            <person name="Zhao Z."/>
            <person name="Chiniquy J."/>
            <person name="Barry K."/>
            <person name="Brewer H.M."/>
            <person name="Purvine S.O."/>
            <person name="Wright A.T."/>
            <person name="Boxma B."/>
            <person name="Van Alen T."/>
            <person name="Hackstein J.H."/>
            <person name="Baker S.E."/>
            <person name="Grigoriev I.V."/>
            <person name="O'Malley M.A."/>
        </authorList>
    </citation>
    <scope>NUCLEOTIDE SEQUENCE [LARGE SCALE GENOMIC DNA]</scope>
    <source>
        <strain evidence="4 5">G1</strain>
    </source>
</reference>
<dbReference type="EMBL" id="MCOG01000164">
    <property type="protein sequence ID" value="ORY32346.1"/>
    <property type="molecule type" value="Genomic_DNA"/>
</dbReference>
<feature type="domain" description="Integrator complex subunit 6-like beta-barrel" evidence="3">
    <location>
        <begin position="250"/>
        <end position="389"/>
    </location>
</feature>
<sequence length="897" mass="103123">MIYAFIVDTSASMNVKYSNGMTYLEAAKAGVEHFMKLIQQMKNKMAGEDKFLLVDYDEPPYCIKSGFKDSSEHLLQQLKNLKAQNMSLAGNVLSSIFDYLNLYRMQGGLETSGCGRLPGFFEPQFIFWFTDGEKFTSPTQVSEILNIPGLNTPGSEFHPEPFRWDQRLYTFLLNPNSGQVEQQIMQMCDAMGGSAYHIRTFRELIQSIDNFMGAYPGPPNQRMPHPNVSPASAVIHIHGVLVNFEELSSDKLNRRPTQRHKLIYVNPNSKPNLLTSNPIPEPYWVDEKILNVPSTSAHPTISIKIKDENVEVPEGIILDRYQVEYCPLVKELISRPPHTCWFAFIKGSYKKPGQGFPFGFLKASSAINAVNLYVAPYNFPWLFKLLLQLHHFQQRDKPSIPWVQEFKEYLRNVPLYYIPSIRTQIKRFNLVHLIPKDLLELSMNRDSIKKLQNIKFIARNEYDKSVKSQIQMKKNTPIFNELKNLPQNPFDISRHDLLPTLKSMKEAFSKAIEISKNKGQTNKENVTDNHSVPISKMGDYHQAEIKTQYFRDVFQDEETTKWLQKIMFGNPFLKYKKDRELSIDEADEAQQTIDEANPNLSSSSSISSLSSTSSTSSSSVLGILRRTRKRSYVPENPFNITKIPKLNNDIENISIPSSLNIPTPTEKWINETAITINSNNLDTNLSTPSNIRKDIVKTNYDKITEEKSFNSDNTNKINNIEPNTNDFSTEKKLNYVKKNNIPRLQYSNNNKIDNNKENNEDIDEEYELEDGEVQEEGEISEENENESLGNNNKNVILPIASNDKILIDNIVNDNEVNPFLTKLKEYIDFRNTCSLELRKFGKDYDENTVKKLLSGIKKSTTINQVQKQKLFNYCFRLATGFKNKKLISHLKTKYKVV</sequence>
<dbReference type="InterPro" id="IPR057413">
    <property type="entry name" value="Beta-barrel_INTS6"/>
</dbReference>
<dbReference type="InterPro" id="IPR051113">
    <property type="entry name" value="Integrator_subunit6"/>
</dbReference>
<evidence type="ECO:0000313" key="5">
    <source>
        <dbReference type="Proteomes" id="UP000193920"/>
    </source>
</evidence>
<evidence type="ECO:0000259" key="2">
    <source>
        <dbReference type="Pfam" id="PF13519"/>
    </source>
</evidence>
<dbReference type="InterPro" id="IPR002035">
    <property type="entry name" value="VWF_A"/>
</dbReference>
<evidence type="ECO:0000256" key="1">
    <source>
        <dbReference type="SAM" id="MobiDB-lite"/>
    </source>
</evidence>
<dbReference type="PANTHER" id="PTHR12957:SF2">
    <property type="entry name" value="INTEGRATOR COMPLEX SUBUNIT 6"/>
    <property type="match status" value="1"/>
</dbReference>
<dbReference type="PANTHER" id="PTHR12957">
    <property type="entry name" value="DEAD/H BOX POLYPEPTIDE 26/DICE1-RELATED"/>
    <property type="match status" value="1"/>
</dbReference>
<proteinExistence type="predicted"/>
<dbReference type="Pfam" id="PF13519">
    <property type="entry name" value="VWA_2"/>
    <property type="match status" value="1"/>
</dbReference>
<dbReference type="InterPro" id="IPR036465">
    <property type="entry name" value="vWFA_dom_sf"/>
</dbReference>
<dbReference type="GO" id="GO:0034472">
    <property type="term" value="P:snRNA 3'-end processing"/>
    <property type="evidence" value="ECO:0007669"/>
    <property type="project" value="TreeGrafter"/>
</dbReference>
<accession>A0A1Y2BCB4</accession>
<feature type="region of interest" description="Disordered" evidence="1">
    <location>
        <begin position="769"/>
        <end position="789"/>
    </location>
</feature>
<comment type="caution">
    <text evidence="4">The sequence shown here is derived from an EMBL/GenBank/DDBJ whole genome shotgun (WGS) entry which is preliminary data.</text>
</comment>
<name>A0A1Y2BCB4_9FUNG</name>
<dbReference type="Proteomes" id="UP000193920">
    <property type="component" value="Unassembled WGS sequence"/>
</dbReference>